<gene>
    <name evidence="1" type="primary">ORF28007</name>
</gene>
<dbReference type="EMBL" id="HACG01009719">
    <property type="protein sequence ID" value="CEK56584.1"/>
    <property type="molecule type" value="Transcribed_RNA"/>
</dbReference>
<feature type="non-terminal residue" evidence="1">
    <location>
        <position position="1"/>
    </location>
</feature>
<organism evidence="1">
    <name type="scientific">Arion vulgaris</name>
    <dbReference type="NCBI Taxonomy" id="1028688"/>
    <lineage>
        <taxon>Eukaryota</taxon>
        <taxon>Metazoa</taxon>
        <taxon>Spiralia</taxon>
        <taxon>Lophotrochozoa</taxon>
        <taxon>Mollusca</taxon>
        <taxon>Gastropoda</taxon>
        <taxon>Heterobranchia</taxon>
        <taxon>Euthyneura</taxon>
        <taxon>Panpulmonata</taxon>
        <taxon>Eupulmonata</taxon>
        <taxon>Stylommatophora</taxon>
        <taxon>Helicina</taxon>
        <taxon>Arionoidea</taxon>
        <taxon>Arionidae</taxon>
        <taxon>Arion</taxon>
    </lineage>
</organism>
<reference evidence="1" key="1">
    <citation type="submission" date="2014-12" db="EMBL/GenBank/DDBJ databases">
        <title>Insight into the proteome of Arion vulgaris.</title>
        <authorList>
            <person name="Aradska J."/>
            <person name="Bulat T."/>
            <person name="Smidak R."/>
            <person name="Sarate P."/>
            <person name="Gangsoo J."/>
            <person name="Sialana F."/>
            <person name="Bilban M."/>
            <person name="Lubec G."/>
        </authorList>
    </citation>
    <scope>NUCLEOTIDE SEQUENCE</scope>
    <source>
        <tissue evidence="1">Skin</tissue>
    </source>
</reference>
<accession>A0A0B6YK81</accession>
<sequence length="49" mass="5438">SVAPATALWISEEKPVNRATQSRFEPTNFGTQGNSLATKTPRIVIEFYL</sequence>
<evidence type="ECO:0000313" key="1">
    <source>
        <dbReference type="EMBL" id="CEK56584.1"/>
    </source>
</evidence>
<dbReference type="AlphaFoldDB" id="A0A0B6YK81"/>
<proteinExistence type="predicted"/>
<name>A0A0B6YK81_9EUPU</name>
<protein>
    <submittedName>
        <fullName evidence="1">Uncharacterized protein</fullName>
    </submittedName>
</protein>